<keyword evidence="5" id="KW-0961">Cell wall biogenesis/degradation</keyword>
<dbReference type="Proteomes" id="UP000467428">
    <property type="component" value="Chromosome"/>
</dbReference>
<comment type="pathway">
    <text evidence="1">Cell wall biogenesis; cell wall polysaccharide biosynthesis.</text>
</comment>
<dbReference type="KEGG" id="marz:MARA_53650"/>
<gene>
    <name evidence="7" type="ORF">MARA_53650</name>
</gene>
<keyword evidence="3" id="KW-0328">Glycosyltransferase</keyword>
<dbReference type="GO" id="GO:0016757">
    <property type="term" value="F:glycosyltransferase activity"/>
    <property type="evidence" value="ECO:0007669"/>
    <property type="project" value="UniProtKB-KW"/>
</dbReference>
<evidence type="ECO:0000259" key="6">
    <source>
        <dbReference type="Pfam" id="PF02709"/>
    </source>
</evidence>
<evidence type="ECO:0000256" key="2">
    <source>
        <dbReference type="ARBA" id="ARBA00006739"/>
    </source>
</evidence>
<keyword evidence="4 7" id="KW-0808">Transferase</keyword>
<dbReference type="SUPFAM" id="SSF53448">
    <property type="entry name" value="Nucleotide-diphospho-sugar transferases"/>
    <property type="match status" value="1"/>
</dbReference>
<sequence>MSAPRVAVVTVVHGRHDHLRRQQDGLRASLRTPDVRCVVAIDDDPTDLLDEDVEVIPCDRTSRGLPLARARNLGAERAIALGADLVMFLDVDCIPGATMIDRYFAAHACVRRPALLAGPVTYLPPSEHGYPLAGLPDATNPHPARPNPPAGAVLEETNYDLFWSLSFATTPAVWRRIGGFCEEYVGYGAEDTDFATQAARRDVALYWVGGAHAYHQHHPVSNPPVEHLGDIVANAATFHRRWRRWPMPGWLDEFERRGLITRADDQISLTTPADAASALAKGPHPT</sequence>
<evidence type="ECO:0000256" key="3">
    <source>
        <dbReference type="ARBA" id="ARBA00022676"/>
    </source>
</evidence>
<proteinExistence type="inferred from homology"/>
<dbReference type="InterPro" id="IPR029044">
    <property type="entry name" value="Nucleotide-diphossugar_trans"/>
</dbReference>
<dbReference type="PANTHER" id="PTHR43179:SF12">
    <property type="entry name" value="GALACTOFURANOSYLTRANSFERASE GLFT2"/>
    <property type="match status" value="1"/>
</dbReference>
<evidence type="ECO:0000256" key="1">
    <source>
        <dbReference type="ARBA" id="ARBA00004776"/>
    </source>
</evidence>
<evidence type="ECO:0000313" key="8">
    <source>
        <dbReference type="Proteomes" id="UP000467428"/>
    </source>
</evidence>
<name>A0A7I7S4Y7_9MYCO</name>
<evidence type="ECO:0000313" key="7">
    <source>
        <dbReference type="EMBL" id="BBY51897.1"/>
    </source>
</evidence>
<dbReference type="PANTHER" id="PTHR43179">
    <property type="entry name" value="RHAMNOSYLTRANSFERASE WBBL"/>
    <property type="match status" value="1"/>
</dbReference>
<dbReference type="RefSeq" id="WP_235887314.1">
    <property type="nucleotide sequence ID" value="NZ_AP022593.1"/>
</dbReference>
<dbReference type="EMBL" id="AP022593">
    <property type="protein sequence ID" value="BBY51897.1"/>
    <property type="molecule type" value="Genomic_DNA"/>
</dbReference>
<dbReference type="Pfam" id="PF02709">
    <property type="entry name" value="Glyco_transf_7C"/>
    <property type="match status" value="1"/>
</dbReference>
<geneLocation type="plasmid" evidence="8">
    <name>pjcm18538 dna</name>
</geneLocation>
<dbReference type="InterPro" id="IPR027791">
    <property type="entry name" value="Galactosyl_T_C"/>
</dbReference>
<organism evidence="7 8">
    <name type="scientific">Mycolicibacterium arabiense</name>
    <dbReference type="NCBI Taxonomy" id="1286181"/>
    <lineage>
        <taxon>Bacteria</taxon>
        <taxon>Bacillati</taxon>
        <taxon>Actinomycetota</taxon>
        <taxon>Actinomycetes</taxon>
        <taxon>Mycobacteriales</taxon>
        <taxon>Mycobacteriaceae</taxon>
        <taxon>Mycolicibacterium</taxon>
    </lineage>
</organism>
<reference evidence="7 8" key="1">
    <citation type="journal article" date="2019" name="Emerg. Microbes Infect.">
        <title>Comprehensive subspecies identification of 175 nontuberculous mycobacteria species based on 7547 genomic profiles.</title>
        <authorList>
            <person name="Matsumoto Y."/>
            <person name="Kinjo T."/>
            <person name="Motooka D."/>
            <person name="Nabeya D."/>
            <person name="Jung N."/>
            <person name="Uechi K."/>
            <person name="Horii T."/>
            <person name="Iida T."/>
            <person name="Fujita J."/>
            <person name="Nakamura S."/>
        </authorList>
    </citation>
    <scope>NUCLEOTIDE SEQUENCE [LARGE SCALE GENOMIC DNA]</scope>
    <source>
        <strain evidence="7 8">JCM 18538</strain>
    </source>
</reference>
<protein>
    <submittedName>
        <fullName evidence="7">Glycosyl transferase family A</fullName>
    </submittedName>
</protein>
<dbReference type="AlphaFoldDB" id="A0A7I7S4Y7"/>
<evidence type="ECO:0000256" key="4">
    <source>
        <dbReference type="ARBA" id="ARBA00022679"/>
    </source>
</evidence>
<keyword evidence="8" id="KW-1185">Reference proteome</keyword>
<feature type="domain" description="Galactosyltransferase C-terminal" evidence="6">
    <location>
        <begin position="158"/>
        <end position="215"/>
    </location>
</feature>
<dbReference type="GO" id="GO:0071555">
    <property type="term" value="P:cell wall organization"/>
    <property type="evidence" value="ECO:0007669"/>
    <property type="project" value="UniProtKB-KW"/>
</dbReference>
<evidence type="ECO:0000256" key="5">
    <source>
        <dbReference type="ARBA" id="ARBA00023316"/>
    </source>
</evidence>
<accession>A0A7I7S4Y7</accession>
<dbReference type="Gene3D" id="3.90.550.10">
    <property type="entry name" value="Spore Coat Polysaccharide Biosynthesis Protein SpsA, Chain A"/>
    <property type="match status" value="1"/>
</dbReference>
<comment type="similarity">
    <text evidence="2">Belongs to the glycosyltransferase 2 family.</text>
</comment>